<dbReference type="OrthoDB" id="6041603at2759"/>
<name>A0A8S3ZWL9_9EUPU</name>
<comment type="caution">
    <text evidence="1">The sequence shown here is derived from an EMBL/GenBank/DDBJ whole genome shotgun (WGS) entry which is preliminary data.</text>
</comment>
<evidence type="ECO:0000313" key="2">
    <source>
        <dbReference type="Proteomes" id="UP000678393"/>
    </source>
</evidence>
<protein>
    <submittedName>
        <fullName evidence="1">Uncharacterized protein</fullName>
    </submittedName>
</protein>
<proteinExistence type="predicted"/>
<accession>A0A8S3ZWL9</accession>
<dbReference type="AlphaFoldDB" id="A0A8S3ZWL9"/>
<dbReference type="EMBL" id="CAJHNH020005368">
    <property type="protein sequence ID" value="CAG5132440.1"/>
    <property type="molecule type" value="Genomic_DNA"/>
</dbReference>
<sequence length="217" mass="25246">MGNSLSPSSKFSRHNHSYSKLEFYKKVKSSHGGEELLSCSFGSWCREHRLICGFSDKADYTSNRQSLLQFNGSLNKPDTTEGRFFRSGFRSRSELIIHEKEASRYVHVKLPRVSSTEMSAYLRNNRPRRKRKSIRSTRVVAYHDNLVVVQVSSDRHAPFAKFYMINLETPTCCGHFIVCNNLRRWYEVYVSPSSTHIVLRPDVRYHFQAAVSYHIQV</sequence>
<dbReference type="Proteomes" id="UP000678393">
    <property type="component" value="Unassembled WGS sequence"/>
</dbReference>
<keyword evidence="2" id="KW-1185">Reference proteome</keyword>
<evidence type="ECO:0000313" key="1">
    <source>
        <dbReference type="EMBL" id="CAG5132440.1"/>
    </source>
</evidence>
<feature type="non-terminal residue" evidence="1">
    <location>
        <position position="217"/>
    </location>
</feature>
<gene>
    <name evidence="1" type="ORF">CUNI_LOCUS17998</name>
</gene>
<reference evidence="1" key="1">
    <citation type="submission" date="2021-04" db="EMBL/GenBank/DDBJ databases">
        <authorList>
            <consortium name="Molecular Ecology Group"/>
        </authorList>
    </citation>
    <scope>NUCLEOTIDE SEQUENCE</scope>
</reference>
<organism evidence="1 2">
    <name type="scientific">Candidula unifasciata</name>
    <dbReference type="NCBI Taxonomy" id="100452"/>
    <lineage>
        <taxon>Eukaryota</taxon>
        <taxon>Metazoa</taxon>
        <taxon>Spiralia</taxon>
        <taxon>Lophotrochozoa</taxon>
        <taxon>Mollusca</taxon>
        <taxon>Gastropoda</taxon>
        <taxon>Heterobranchia</taxon>
        <taxon>Euthyneura</taxon>
        <taxon>Panpulmonata</taxon>
        <taxon>Eupulmonata</taxon>
        <taxon>Stylommatophora</taxon>
        <taxon>Helicina</taxon>
        <taxon>Helicoidea</taxon>
        <taxon>Geomitridae</taxon>
        <taxon>Candidula</taxon>
    </lineage>
</organism>